<name>A0A927MUC5_9ACTN</name>
<evidence type="ECO:0000313" key="3">
    <source>
        <dbReference type="EMBL" id="MBE1603462.1"/>
    </source>
</evidence>
<dbReference type="InterPro" id="IPR011112">
    <property type="entry name" value="Rho-like_N"/>
</dbReference>
<evidence type="ECO:0000256" key="1">
    <source>
        <dbReference type="SAM" id="MobiDB-lite"/>
    </source>
</evidence>
<dbReference type="Proteomes" id="UP000638648">
    <property type="component" value="Unassembled WGS sequence"/>
</dbReference>
<sequence length="91" mass="10288">MTRRQAEAARRNVEKAQKAARAKKTLTKLPKQTRRDLGHQAAMSRQRGGQPGHNLEDRTRQDLYEVAKSKHIEGRSKMGKSELIAAIRRAG</sequence>
<feature type="compositionally biased region" description="Basic and acidic residues" evidence="1">
    <location>
        <begin position="1"/>
        <end position="17"/>
    </location>
</feature>
<dbReference type="EMBL" id="JADBEM010000001">
    <property type="protein sequence ID" value="MBE1603462.1"/>
    <property type="molecule type" value="Genomic_DNA"/>
</dbReference>
<organism evidence="3 4">
    <name type="scientific">Actinopolymorpha pittospori</name>
    <dbReference type="NCBI Taxonomy" id="648752"/>
    <lineage>
        <taxon>Bacteria</taxon>
        <taxon>Bacillati</taxon>
        <taxon>Actinomycetota</taxon>
        <taxon>Actinomycetes</taxon>
        <taxon>Propionibacteriales</taxon>
        <taxon>Actinopolymorphaceae</taxon>
        <taxon>Actinopolymorpha</taxon>
    </lineage>
</organism>
<dbReference type="Gene3D" id="1.10.720.10">
    <property type="match status" value="1"/>
</dbReference>
<keyword evidence="4" id="KW-1185">Reference proteome</keyword>
<protein>
    <recommendedName>
        <fullName evidence="2">Rho termination factor-like N-terminal domain-containing protein</fullName>
    </recommendedName>
</protein>
<dbReference type="GO" id="GO:0006353">
    <property type="term" value="P:DNA-templated transcription termination"/>
    <property type="evidence" value="ECO:0007669"/>
    <property type="project" value="InterPro"/>
</dbReference>
<feature type="region of interest" description="Disordered" evidence="1">
    <location>
        <begin position="1"/>
        <end position="60"/>
    </location>
</feature>
<dbReference type="AlphaFoldDB" id="A0A927MUC5"/>
<accession>A0A927MUC5</accession>
<dbReference type="SUPFAM" id="SSF68912">
    <property type="entry name" value="Rho N-terminal domain-like"/>
    <property type="match status" value="1"/>
</dbReference>
<dbReference type="InterPro" id="IPR036269">
    <property type="entry name" value="Rho_N_sf"/>
</dbReference>
<comment type="caution">
    <text evidence="3">The sequence shown here is derived from an EMBL/GenBank/DDBJ whole genome shotgun (WGS) entry which is preliminary data.</text>
</comment>
<dbReference type="RefSeq" id="WP_202896047.1">
    <property type="nucleotide sequence ID" value="NZ_BAABJL010000120.1"/>
</dbReference>
<proteinExistence type="predicted"/>
<evidence type="ECO:0000259" key="2">
    <source>
        <dbReference type="Pfam" id="PF07498"/>
    </source>
</evidence>
<evidence type="ECO:0000313" key="4">
    <source>
        <dbReference type="Proteomes" id="UP000638648"/>
    </source>
</evidence>
<dbReference type="Pfam" id="PF07498">
    <property type="entry name" value="Rho_N"/>
    <property type="match status" value="1"/>
</dbReference>
<feature type="domain" description="Rho termination factor-like N-terminal" evidence="2">
    <location>
        <begin position="55"/>
        <end position="90"/>
    </location>
</feature>
<gene>
    <name evidence="3" type="ORF">HEB94_000310</name>
</gene>
<reference evidence="3" key="1">
    <citation type="submission" date="2020-10" db="EMBL/GenBank/DDBJ databases">
        <title>Sequencing the genomes of 1000 actinobacteria strains.</title>
        <authorList>
            <person name="Klenk H.-P."/>
        </authorList>
    </citation>
    <scope>NUCLEOTIDE SEQUENCE</scope>
    <source>
        <strain evidence="3">DSM 45354</strain>
    </source>
</reference>